<dbReference type="GO" id="GO:0006897">
    <property type="term" value="P:endocytosis"/>
    <property type="evidence" value="ECO:0007669"/>
    <property type="project" value="TreeGrafter"/>
</dbReference>
<dbReference type="InterPro" id="IPR018556">
    <property type="entry name" value="SPIN90/Ldb17_LRD"/>
</dbReference>
<dbReference type="Pfam" id="PF09431">
    <property type="entry name" value="SPIN90_LRD"/>
    <property type="match status" value="1"/>
</dbReference>
<dbReference type="PANTHER" id="PTHR13357:SF1">
    <property type="entry name" value="NCK-INTERACTING PROTEIN WITH SH3 DOMAIN"/>
    <property type="match status" value="1"/>
</dbReference>
<name>A0A9P5Y4N7_9AGAR</name>
<gene>
    <name evidence="3" type="ORF">BDZ94DRAFT_1259432</name>
</gene>
<organism evidence="3 4">
    <name type="scientific">Collybia nuda</name>
    <dbReference type="NCBI Taxonomy" id="64659"/>
    <lineage>
        <taxon>Eukaryota</taxon>
        <taxon>Fungi</taxon>
        <taxon>Dikarya</taxon>
        <taxon>Basidiomycota</taxon>
        <taxon>Agaricomycotina</taxon>
        <taxon>Agaricomycetes</taxon>
        <taxon>Agaricomycetidae</taxon>
        <taxon>Agaricales</taxon>
        <taxon>Tricholomatineae</taxon>
        <taxon>Clitocybaceae</taxon>
        <taxon>Collybia</taxon>
    </lineage>
</organism>
<evidence type="ECO:0000259" key="2">
    <source>
        <dbReference type="Pfam" id="PF09431"/>
    </source>
</evidence>
<dbReference type="OrthoDB" id="445362at2759"/>
<dbReference type="GO" id="GO:0071933">
    <property type="term" value="F:Arp2/3 complex binding"/>
    <property type="evidence" value="ECO:0007669"/>
    <property type="project" value="TreeGrafter"/>
</dbReference>
<dbReference type="InterPro" id="IPR030125">
    <property type="entry name" value="SPIN90/Ldb17"/>
</dbReference>
<accession>A0A9P5Y4N7</accession>
<feature type="compositionally biased region" description="Polar residues" evidence="1">
    <location>
        <begin position="432"/>
        <end position="467"/>
    </location>
</feature>
<feature type="compositionally biased region" description="Basic and acidic residues" evidence="1">
    <location>
        <begin position="468"/>
        <end position="479"/>
    </location>
</feature>
<dbReference type="PANTHER" id="PTHR13357">
    <property type="entry name" value="SH3 ADAPTER PROTEIN SPIN90 NCK INTERACTING PROTEIN WITH SH3 DOMAIN"/>
    <property type="match status" value="1"/>
</dbReference>
<dbReference type="GO" id="GO:0000147">
    <property type="term" value="P:actin cortical patch assembly"/>
    <property type="evidence" value="ECO:0007669"/>
    <property type="project" value="TreeGrafter"/>
</dbReference>
<dbReference type="EMBL" id="MU150264">
    <property type="protein sequence ID" value="KAF9463233.1"/>
    <property type="molecule type" value="Genomic_DNA"/>
</dbReference>
<feature type="compositionally biased region" description="Low complexity" evidence="1">
    <location>
        <begin position="493"/>
        <end position="502"/>
    </location>
</feature>
<proteinExistence type="predicted"/>
<evidence type="ECO:0000313" key="3">
    <source>
        <dbReference type="EMBL" id="KAF9463233.1"/>
    </source>
</evidence>
<dbReference type="GO" id="GO:0051666">
    <property type="term" value="P:actin cortical patch localization"/>
    <property type="evidence" value="ECO:0007669"/>
    <property type="project" value="TreeGrafter"/>
</dbReference>
<sequence length="636" mass="71137">MAFNDQISMPGITMEDDLGIVYLVENAQQFWSELEDILNFGTDGVQTLSLMDSTLRRFLALCAAYHEQYLQSPLQLQHACELILDSELFEFHSERMCEIIVDDIQQTTDPHAQLISYHVLLCYGQRRSDFFRSHKRWQPLLPLLMDHILVEIDPDVEDTYFGTTGGSTGGSGTVPVPIEAKLRSLGVKLLYEVCRVQKLSVQDLKIFDDSFLDYLFDLVEQTRHMQDETFNYGVIKLIVSLNEQFMVASLLSDVDVPAPKPNGTELSESKNRVLRVLMRRLGSSKTFGENMIFMLNRAQRTPEDLCMQLLILKILYVLFTTKGTSEYFYTNDLCVLVDVFLREIVDLDEDSESLRHTYLRVLHPLLTKTQLRDVPYKRPQIVYALESLTGNSRIRDVNPTTKRLVERCLGGEWCVQLRKVQLPEPELDRRGTPTSDTGPLSPSTLGVSSVAASAQLQRSGSKTLKSSKSVEHLKGRSERQPWAPRSVLDSARRPSNASSASLSGVANANIPYSANPPLPPSRRKGAVASELGDTHLSNRHHPHPHVGRVGDFYKYGHQLIPATNLDTTLSTLVDETPQVSAPQRRSAPPPPPKRRKPPAIPVGRTNGGATITTIRSSATSPLAKVTKAPSLQQALL</sequence>
<feature type="compositionally biased region" description="Low complexity" evidence="1">
    <location>
        <begin position="609"/>
        <end position="620"/>
    </location>
</feature>
<protein>
    <recommendedName>
        <fullName evidence="2">SPIN90/Ldb17 leucine-rich domain-containing protein</fullName>
    </recommendedName>
</protein>
<comment type="caution">
    <text evidence="3">The sequence shown here is derived from an EMBL/GenBank/DDBJ whole genome shotgun (WGS) entry which is preliminary data.</text>
</comment>
<feature type="region of interest" description="Disordered" evidence="1">
    <location>
        <begin position="425"/>
        <end position="502"/>
    </location>
</feature>
<dbReference type="Proteomes" id="UP000807353">
    <property type="component" value="Unassembled WGS sequence"/>
</dbReference>
<evidence type="ECO:0000313" key="4">
    <source>
        <dbReference type="Proteomes" id="UP000807353"/>
    </source>
</evidence>
<feature type="region of interest" description="Disordered" evidence="1">
    <location>
        <begin position="574"/>
        <end position="636"/>
    </location>
</feature>
<dbReference type="GO" id="GO:0030479">
    <property type="term" value="C:actin cortical patch"/>
    <property type="evidence" value="ECO:0007669"/>
    <property type="project" value="TreeGrafter"/>
</dbReference>
<feature type="domain" description="SPIN90/Ldb17 leucine-rich" evidence="2">
    <location>
        <begin position="227"/>
        <end position="381"/>
    </location>
</feature>
<keyword evidence="4" id="KW-1185">Reference proteome</keyword>
<reference evidence="3" key="1">
    <citation type="submission" date="2020-11" db="EMBL/GenBank/DDBJ databases">
        <authorList>
            <consortium name="DOE Joint Genome Institute"/>
            <person name="Ahrendt S."/>
            <person name="Riley R."/>
            <person name="Andreopoulos W."/>
            <person name="Labutti K."/>
            <person name="Pangilinan J."/>
            <person name="Ruiz-Duenas F.J."/>
            <person name="Barrasa J.M."/>
            <person name="Sanchez-Garcia M."/>
            <person name="Camarero S."/>
            <person name="Miyauchi S."/>
            <person name="Serrano A."/>
            <person name="Linde D."/>
            <person name="Babiker R."/>
            <person name="Drula E."/>
            <person name="Ayuso-Fernandez I."/>
            <person name="Pacheco R."/>
            <person name="Padilla G."/>
            <person name="Ferreira P."/>
            <person name="Barriuso J."/>
            <person name="Kellner H."/>
            <person name="Castanera R."/>
            <person name="Alfaro M."/>
            <person name="Ramirez L."/>
            <person name="Pisabarro A.G."/>
            <person name="Kuo A."/>
            <person name="Tritt A."/>
            <person name="Lipzen A."/>
            <person name="He G."/>
            <person name="Yan M."/>
            <person name="Ng V."/>
            <person name="Cullen D."/>
            <person name="Martin F."/>
            <person name="Rosso M.-N."/>
            <person name="Henrissat B."/>
            <person name="Hibbett D."/>
            <person name="Martinez A.T."/>
            <person name="Grigoriev I.V."/>
        </authorList>
    </citation>
    <scope>NUCLEOTIDE SEQUENCE</scope>
    <source>
        <strain evidence="3">CBS 247.69</strain>
    </source>
</reference>
<dbReference type="AlphaFoldDB" id="A0A9P5Y4N7"/>
<evidence type="ECO:0000256" key="1">
    <source>
        <dbReference type="SAM" id="MobiDB-lite"/>
    </source>
</evidence>